<dbReference type="SMART" id="SM00354">
    <property type="entry name" value="HTH_LACI"/>
    <property type="match status" value="1"/>
</dbReference>
<evidence type="ECO:0000259" key="4">
    <source>
        <dbReference type="PROSITE" id="PS50932"/>
    </source>
</evidence>
<dbReference type="SUPFAM" id="SSF47413">
    <property type="entry name" value="lambda repressor-like DNA-binding domains"/>
    <property type="match status" value="1"/>
</dbReference>
<dbReference type="RefSeq" id="WP_092282715.1">
    <property type="nucleotide sequence ID" value="NZ_FOXR01000035.1"/>
</dbReference>
<dbReference type="PROSITE" id="PS50932">
    <property type="entry name" value="HTH_LACI_2"/>
    <property type="match status" value="1"/>
</dbReference>
<dbReference type="InterPro" id="IPR000843">
    <property type="entry name" value="HTH_LacI"/>
</dbReference>
<dbReference type="PANTHER" id="PTHR30146">
    <property type="entry name" value="LACI-RELATED TRANSCRIPTIONAL REPRESSOR"/>
    <property type="match status" value="1"/>
</dbReference>
<dbReference type="STRING" id="937334.SAMN05444406_1357"/>
<dbReference type="AlphaFoldDB" id="A0A1I5Y2W3"/>
<dbReference type="Gene3D" id="3.40.50.2300">
    <property type="match status" value="2"/>
</dbReference>
<dbReference type="InterPro" id="IPR028082">
    <property type="entry name" value="Peripla_BP_I"/>
</dbReference>
<dbReference type="GO" id="GO:0000976">
    <property type="term" value="F:transcription cis-regulatory region binding"/>
    <property type="evidence" value="ECO:0007669"/>
    <property type="project" value="TreeGrafter"/>
</dbReference>
<evidence type="ECO:0000256" key="1">
    <source>
        <dbReference type="ARBA" id="ARBA00023015"/>
    </source>
</evidence>
<dbReference type="SUPFAM" id="SSF53822">
    <property type="entry name" value="Periplasmic binding protein-like I"/>
    <property type="match status" value="1"/>
</dbReference>
<dbReference type="Proteomes" id="UP000198577">
    <property type="component" value="Unassembled WGS sequence"/>
</dbReference>
<evidence type="ECO:0000313" key="6">
    <source>
        <dbReference type="Proteomes" id="UP000198577"/>
    </source>
</evidence>
<dbReference type="PANTHER" id="PTHR30146:SF109">
    <property type="entry name" value="HTH-TYPE TRANSCRIPTIONAL REGULATOR GALS"/>
    <property type="match status" value="1"/>
</dbReference>
<evidence type="ECO:0000256" key="2">
    <source>
        <dbReference type="ARBA" id="ARBA00023125"/>
    </source>
</evidence>
<accession>A0A1I5Y2W3</accession>
<dbReference type="Pfam" id="PF00356">
    <property type="entry name" value="LacI"/>
    <property type="match status" value="1"/>
</dbReference>
<sequence>MNIYEIAKKAGVSIATVSRVINNSPNVKQETKEKVEAVLRQYRYTPNAIARSLVTRATHTIGVLTSDVRDSYYASAIYTIEQRFRELGYNVILCNTGLELKKKKEYLRIMLQKKVDGIILVGSVFKEKNDNSHIYEVATHVPVVMLNGDLQGDNIYSIVCDDGAAIFNIVELLYSKGHRDMVYMYDVESFSGMAKIEGFKRGLKKNNLKFDDGSIIKVPQGIQGGYEGVERLEREGKRYTAILTSEDIIAVGVLKKLREMGKRVPEDVAVFGFNNSQYSLCTLPELSTVDNKVTDMALGAVQMLYDVLQGKEVTHKIVVTPELVIRGSS</sequence>
<dbReference type="OrthoDB" id="9784962at2"/>
<organism evidence="5 6">
    <name type="scientific">Caldicoprobacter faecalis</name>
    <dbReference type="NCBI Taxonomy" id="937334"/>
    <lineage>
        <taxon>Bacteria</taxon>
        <taxon>Bacillati</taxon>
        <taxon>Bacillota</taxon>
        <taxon>Clostridia</taxon>
        <taxon>Caldicoprobacterales</taxon>
        <taxon>Caldicoprobacteraceae</taxon>
        <taxon>Caldicoprobacter</taxon>
    </lineage>
</organism>
<dbReference type="InterPro" id="IPR046335">
    <property type="entry name" value="LacI/GalR-like_sensor"/>
</dbReference>
<dbReference type="CDD" id="cd01392">
    <property type="entry name" value="HTH_LacI"/>
    <property type="match status" value="1"/>
</dbReference>
<keyword evidence="3" id="KW-0804">Transcription</keyword>
<dbReference type="Gene3D" id="1.10.260.40">
    <property type="entry name" value="lambda repressor-like DNA-binding domains"/>
    <property type="match status" value="1"/>
</dbReference>
<dbReference type="PRINTS" id="PR00036">
    <property type="entry name" value="HTHLACI"/>
</dbReference>
<evidence type="ECO:0000313" key="5">
    <source>
        <dbReference type="EMBL" id="SFQ38519.1"/>
    </source>
</evidence>
<dbReference type="PROSITE" id="PS00356">
    <property type="entry name" value="HTH_LACI_1"/>
    <property type="match status" value="1"/>
</dbReference>
<name>A0A1I5Y2W3_9FIRM</name>
<keyword evidence="2" id="KW-0238">DNA-binding</keyword>
<protein>
    <submittedName>
        <fullName evidence="5">Transcriptional regulator, LacI family</fullName>
    </submittedName>
</protein>
<reference evidence="5 6" key="1">
    <citation type="submission" date="2016-10" db="EMBL/GenBank/DDBJ databases">
        <authorList>
            <person name="de Groot N.N."/>
        </authorList>
    </citation>
    <scope>NUCLEOTIDE SEQUENCE [LARGE SCALE GENOMIC DNA]</scope>
    <source>
        <strain evidence="5 6">DSM 20678</strain>
    </source>
</reference>
<feature type="domain" description="HTH lacI-type" evidence="4">
    <location>
        <begin position="1"/>
        <end position="55"/>
    </location>
</feature>
<dbReference type="Pfam" id="PF13377">
    <property type="entry name" value="Peripla_BP_3"/>
    <property type="match status" value="1"/>
</dbReference>
<proteinExistence type="predicted"/>
<evidence type="ECO:0000256" key="3">
    <source>
        <dbReference type="ARBA" id="ARBA00023163"/>
    </source>
</evidence>
<gene>
    <name evidence="5" type="ORF">SAMN05444406_1357</name>
</gene>
<keyword evidence="1" id="KW-0805">Transcription regulation</keyword>
<dbReference type="CDD" id="cd06267">
    <property type="entry name" value="PBP1_LacI_sugar_binding-like"/>
    <property type="match status" value="1"/>
</dbReference>
<dbReference type="EMBL" id="FOXR01000035">
    <property type="protein sequence ID" value="SFQ38519.1"/>
    <property type="molecule type" value="Genomic_DNA"/>
</dbReference>
<dbReference type="GO" id="GO:0003700">
    <property type="term" value="F:DNA-binding transcription factor activity"/>
    <property type="evidence" value="ECO:0007669"/>
    <property type="project" value="TreeGrafter"/>
</dbReference>
<dbReference type="InterPro" id="IPR010982">
    <property type="entry name" value="Lambda_DNA-bd_dom_sf"/>
</dbReference>
<keyword evidence="6" id="KW-1185">Reference proteome</keyword>